<gene>
    <name evidence="2" type="ORF">BU26DRAFT_595661</name>
</gene>
<evidence type="ECO:0000313" key="2">
    <source>
        <dbReference type="EMBL" id="KAF2247909.1"/>
    </source>
</evidence>
<reference evidence="2" key="1">
    <citation type="journal article" date="2020" name="Stud. Mycol.">
        <title>101 Dothideomycetes genomes: a test case for predicting lifestyles and emergence of pathogens.</title>
        <authorList>
            <person name="Haridas S."/>
            <person name="Albert R."/>
            <person name="Binder M."/>
            <person name="Bloem J."/>
            <person name="Labutti K."/>
            <person name="Salamov A."/>
            <person name="Andreopoulos B."/>
            <person name="Baker S."/>
            <person name="Barry K."/>
            <person name="Bills G."/>
            <person name="Bluhm B."/>
            <person name="Cannon C."/>
            <person name="Castanera R."/>
            <person name="Culley D."/>
            <person name="Daum C."/>
            <person name="Ezra D."/>
            <person name="Gonzalez J."/>
            <person name="Henrissat B."/>
            <person name="Kuo A."/>
            <person name="Liang C."/>
            <person name="Lipzen A."/>
            <person name="Lutzoni F."/>
            <person name="Magnuson J."/>
            <person name="Mondo S."/>
            <person name="Nolan M."/>
            <person name="Ohm R."/>
            <person name="Pangilinan J."/>
            <person name="Park H.-J."/>
            <person name="Ramirez L."/>
            <person name="Alfaro M."/>
            <person name="Sun H."/>
            <person name="Tritt A."/>
            <person name="Yoshinaga Y."/>
            <person name="Zwiers L.-H."/>
            <person name="Turgeon B."/>
            <person name="Goodwin S."/>
            <person name="Spatafora J."/>
            <person name="Crous P."/>
            <person name="Grigoriev I."/>
        </authorList>
    </citation>
    <scope>NUCLEOTIDE SEQUENCE</scope>
    <source>
        <strain evidence="2">CBS 122368</strain>
    </source>
</reference>
<evidence type="ECO:0000313" key="3">
    <source>
        <dbReference type="Proteomes" id="UP000800094"/>
    </source>
</evidence>
<dbReference type="AlphaFoldDB" id="A0A6A6ICD5"/>
<sequence>MATSKIATAGPTGDLITFGQEPNSGYPRAITTSDGTLLATYRWNDDTIMKIVVKSSQDQGATWTDPVDVISWARAKSDLNNPFLFQRSSGELLCAYKRYLYDNGALWQINLDVSQSTDGGKSWSRIGSIVSEPNEAILGEWEPFLREASDGTLEAYYAHEFNGADQDVVKRTSTDGGANWSDITTVAGAGLTDERDGMPQVVALEDGTLMLVYESNSGSRGSERPIRVWASTSSDGGATWVDPHIIFDPGQGQAGGPGIVNVPGLLVVSFMTNQDQPDGDYSDPTLQYVDMKVITSGDGGATWSPPTKVIPQAGWGGVTAVEGGVMVLAATHDQTVVMQKFT</sequence>
<protein>
    <submittedName>
        <fullName evidence="2">Glycoside hydrolase family 93 protein</fullName>
    </submittedName>
</protein>
<dbReference type="Proteomes" id="UP000800094">
    <property type="component" value="Unassembled WGS sequence"/>
</dbReference>
<evidence type="ECO:0000259" key="1">
    <source>
        <dbReference type="Pfam" id="PF13088"/>
    </source>
</evidence>
<dbReference type="Gene3D" id="2.120.10.10">
    <property type="match status" value="1"/>
</dbReference>
<dbReference type="PANTHER" id="PTHR38792:SF3">
    <property type="entry name" value="BNR_ASP-BOX REPEAT DOMAIN PROTEIN (AFU_ORTHOLOGUE AFUA_7G06430)-RELATED"/>
    <property type="match status" value="1"/>
</dbReference>
<dbReference type="GO" id="GO:0016787">
    <property type="term" value="F:hydrolase activity"/>
    <property type="evidence" value="ECO:0007669"/>
    <property type="project" value="UniProtKB-KW"/>
</dbReference>
<keyword evidence="2" id="KW-0378">Hydrolase</keyword>
<dbReference type="GeneID" id="54588278"/>
<dbReference type="Pfam" id="PF13088">
    <property type="entry name" value="BNR_2"/>
    <property type="match status" value="2"/>
</dbReference>
<dbReference type="InterPro" id="IPR036278">
    <property type="entry name" value="Sialidase_sf"/>
</dbReference>
<dbReference type="PANTHER" id="PTHR38792">
    <property type="entry name" value="BNR/ASP-BOX REPEAT DOMAIN PROTEIN (AFU_ORTHOLOGUE AFUA_7G06430)-RELATED"/>
    <property type="match status" value="1"/>
</dbReference>
<accession>A0A6A6ICD5</accession>
<dbReference type="RefSeq" id="XP_033682913.1">
    <property type="nucleotide sequence ID" value="XM_033834948.1"/>
</dbReference>
<proteinExistence type="predicted"/>
<dbReference type="CDD" id="cd15482">
    <property type="entry name" value="Sialidase_non-viral"/>
    <property type="match status" value="1"/>
</dbReference>
<feature type="domain" description="Sialidase" evidence="1">
    <location>
        <begin position="207"/>
        <end position="328"/>
    </location>
</feature>
<dbReference type="OrthoDB" id="2739686at2759"/>
<dbReference type="InterPro" id="IPR011040">
    <property type="entry name" value="Sialidase"/>
</dbReference>
<name>A0A6A6ICD5_9PLEO</name>
<dbReference type="SUPFAM" id="SSF50939">
    <property type="entry name" value="Sialidases"/>
    <property type="match status" value="1"/>
</dbReference>
<organism evidence="2 3">
    <name type="scientific">Trematosphaeria pertusa</name>
    <dbReference type="NCBI Taxonomy" id="390896"/>
    <lineage>
        <taxon>Eukaryota</taxon>
        <taxon>Fungi</taxon>
        <taxon>Dikarya</taxon>
        <taxon>Ascomycota</taxon>
        <taxon>Pezizomycotina</taxon>
        <taxon>Dothideomycetes</taxon>
        <taxon>Pleosporomycetidae</taxon>
        <taxon>Pleosporales</taxon>
        <taxon>Massarineae</taxon>
        <taxon>Trematosphaeriaceae</taxon>
        <taxon>Trematosphaeria</taxon>
    </lineage>
</organism>
<keyword evidence="3" id="KW-1185">Reference proteome</keyword>
<feature type="domain" description="Sialidase" evidence="1">
    <location>
        <begin position="50"/>
        <end position="181"/>
    </location>
</feature>
<dbReference type="EMBL" id="ML987196">
    <property type="protein sequence ID" value="KAF2247909.1"/>
    <property type="molecule type" value="Genomic_DNA"/>
</dbReference>